<sequence>MIYTGQNRDQSKAERRRQIWRAEAYRSGRSVFRSCVKGKTLGQGWGAAEPPVSLTQRRPTARRTYAFPTHRDVVCASASHHSLCVHAASVVYVSDGSPL</sequence>
<protein>
    <submittedName>
        <fullName evidence="2">Uncharacterized protein</fullName>
    </submittedName>
</protein>
<evidence type="ECO:0000313" key="1">
    <source>
        <dbReference type="Proteomes" id="UP000887566"/>
    </source>
</evidence>
<evidence type="ECO:0000313" key="2">
    <source>
        <dbReference type="WBParaSite" id="PSAMB.scaffold6165size10040.g28000.t1"/>
    </source>
</evidence>
<accession>A0A914X3C2</accession>
<proteinExistence type="predicted"/>
<dbReference type="WBParaSite" id="PSAMB.scaffold6165size10040.g28000.t1">
    <property type="protein sequence ID" value="PSAMB.scaffold6165size10040.g28000.t1"/>
    <property type="gene ID" value="PSAMB.scaffold6165size10040.g28000"/>
</dbReference>
<dbReference type="Proteomes" id="UP000887566">
    <property type="component" value="Unplaced"/>
</dbReference>
<name>A0A914X3C2_9BILA</name>
<keyword evidence="1" id="KW-1185">Reference proteome</keyword>
<organism evidence="1 2">
    <name type="scientific">Plectus sambesii</name>
    <dbReference type="NCBI Taxonomy" id="2011161"/>
    <lineage>
        <taxon>Eukaryota</taxon>
        <taxon>Metazoa</taxon>
        <taxon>Ecdysozoa</taxon>
        <taxon>Nematoda</taxon>
        <taxon>Chromadorea</taxon>
        <taxon>Plectida</taxon>
        <taxon>Plectina</taxon>
        <taxon>Plectoidea</taxon>
        <taxon>Plectidae</taxon>
        <taxon>Plectus</taxon>
    </lineage>
</organism>
<dbReference type="AlphaFoldDB" id="A0A914X3C2"/>
<reference evidence="2" key="1">
    <citation type="submission" date="2022-11" db="UniProtKB">
        <authorList>
            <consortium name="WormBaseParasite"/>
        </authorList>
    </citation>
    <scope>IDENTIFICATION</scope>
</reference>